<dbReference type="Pfam" id="PF01494">
    <property type="entry name" value="FAD_binding_3"/>
    <property type="match status" value="1"/>
</dbReference>
<protein>
    <submittedName>
        <fullName evidence="6">FAD-dependent oxidoreductase</fullName>
    </submittedName>
</protein>
<keyword evidence="2" id="KW-0274">FAD</keyword>
<evidence type="ECO:0000313" key="6">
    <source>
        <dbReference type="EMBL" id="XBO46847.1"/>
    </source>
</evidence>
<dbReference type="PANTHER" id="PTHR46972:SF1">
    <property type="entry name" value="FAD DEPENDENT OXIDOREDUCTASE DOMAIN-CONTAINING PROTEIN"/>
    <property type="match status" value="1"/>
</dbReference>
<dbReference type="InterPro" id="IPR036188">
    <property type="entry name" value="FAD/NAD-bd_sf"/>
</dbReference>
<name>A0AAU7K2B7_9SPHI</name>
<keyword evidence="4" id="KW-0503">Monooxygenase</keyword>
<accession>A0AAU7K2B7</accession>
<keyword evidence="3" id="KW-0560">Oxidoreductase</keyword>
<evidence type="ECO:0000256" key="3">
    <source>
        <dbReference type="ARBA" id="ARBA00023002"/>
    </source>
</evidence>
<dbReference type="AlphaFoldDB" id="A0AAU7K2B7"/>
<gene>
    <name evidence="6" type="ORF">ABEG20_16255</name>
</gene>
<dbReference type="SUPFAM" id="SSF51905">
    <property type="entry name" value="FAD/NAD(P)-binding domain"/>
    <property type="match status" value="1"/>
</dbReference>
<evidence type="ECO:0000259" key="5">
    <source>
        <dbReference type="Pfam" id="PF01494"/>
    </source>
</evidence>
<proteinExistence type="predicted"/>
<dbReference type="GO" id="GO:0071949">
    <property type="term" value="F:FAD binding"/>
    <property type="evidence" value="ECO:0007669"/>
    <property type="project" value="InterPro"/>
</dbReference>
<dbReference type="Gene3D" id="3.50.50.60">
    <property type="entry name" value="FAD/NAD(P)-binding domain"/>
    <property type="match status" value="1"/>
</dbReference>
<evidence type="ECO:0000256" key="4">
    <source>
        <dbReference type="ARBA" id="ARBA00023033"/>
    </source>
</evidence>
<reference evidence="6" key="1">
    <citation type="submission" date="2024-05" db="EMBL/GenBank/DDBJ databases">
        <authorList>
            <person name="Kim S."/>
            <person name="Heo J."/>
            <person name="Choi H."/>
            <person name="Choi Y."/>
            <person name="Kwon S.-W."/>
            <person name="Kim Y."/>
        </authorList>
    </citation>
    <scope>NUCLEOTIDE SEQUENCE</scope>
    <source>
        <strain evidence="6">KACC 23697</strain>
    </source>
</reference>
<feature type="domain" description="FAD-binding" evidence="5">
    <location>
        <begin position="7"/>
        <end position="40"/>
    </location>
</feature>
<dbReference type="EMBL" id="CP157485">
    <property type="protein sequence ID" value="XBO46847.1"/>
    <property type="molecule type" value="Genomic_DNA"/>
</dbReference>
<dbReference type="PANTHER" id="PTHR46972">
    <property type="entry name" value="MONOOXYGENASE ASQM-RELATED"/>
    <property type="match status" value="1"/>
</dbReference>
<sequence>MILKEKKVAIIGAGPVGLTMAILLQQKGIQVTVYERDKDPQARMGRYA</sequence>
<organism evidence="6">
    <name type="scientific">Pedobacter sp. KACC 23697</name>
    <dbReference type="NCBI Taxonomy" id="3149230"/>
    <lineage>
        <taxon>Bacteria</taxon>
        <taxon>Pseudomonadati</taxon>
        <taxon>Bacteroidota</taxon>
        <taxon>Sphingobacteriia</taxon>
        <taxon>Sphingobacteriales</taxon>
        <taxon>Sphingobacteriaceae</taxon>
        <taxon>Pedobacter</taxon>
    </lineage>
</organism>
<dbReference type="GO" id="GO:0004497">
    <property type="term" value="F:monooxygenase activity"/>
    <property type="evidence" value="ECO:0007669"/>
    <property type="project" value="UniProtKB-KW"/>
</dbReference>
<dbReference type="PRINTS" id="PR00419">
    <property type="entry name" value="ADXRDTASE"/>
</dbReference>
<keyword evidence="1" id="KW-0285">Flavoprotein</keyword>
<evidence type="ECO:0000256" key="1">
    <source>
        <dbReference type="ARBA" id="ARBA00022630"/>
    </source>
</evidence>
<dbReference type="InterPro" id="IPR002938">
    <property type="entry name" value="FAD-bd"/>
</dbReference>
<evidence type="ECO:0000256" key="2">
    <source>
        <dbReference type="ARBA" id="ARBA00022827"/>
    </source>
</evidence>